<sequence>MTQLAKLQHAYPYKAVASLAVILVSGLSAYRHKNLLYLIPGAIALPYIAYETDVSSGQGTERIKKRADLLYRKRLTEHEPQLLMADVKQCLKELQERSDLE</sequence>
<organism evidence="3">
    <name type="scientific">Onchocerca flexuosa</name>
    <dbReference type="NCBI Taxonomy" id="387005"/>
    <lineage>
        <taxon>Eukaryota</taxon>
        <taxon>Metazoa</taxon>
        <taxon>Ecdysozoa</taxon>
        <taxon>Nematoda</taxon>
        <taxon>Chromadorea</taxon>
        <taxon>Rhabditida</taxon>
        <taxon>Spirurina</taxon>
        <taxon>Spiruromorpha</taxon>
        <taxon>Filarioidea</taxon>
        <taxon>Onchocercidae</taxon>
        <taxon>Onchocerca</taxon>
    </lineage>
</organism>
<evidence type="ECO:0000313" key="3">
    <source>
        <dbReference type="WBParaSite" id="OFLC_0001495201-mRNA-1"/>
    </source>
</evidence>
<name>A0A183I5C9_9BILA</name>
<reference evidence="1 2" key="2">
    <citation type="submission" date="2018-11" db="EMBL/GenBank/DDBJ databases">
        <authorList>
            <consortium name="Pathogen Informatics"/>
        </authorList>
    </citation>
    <scope>NUCLEOTIDE SEQUENCE [LARGE SCALE GENOMIC DNA]</scope>
</reference>
<evidence type="ECO:0000313" key="2">
    <source>
        <dbReference type="Proteomes" id="UP000267606"/>
    </source>
</evidence>
<dbReference type="GO" id="GO:0005886">
    <property type="term" value="C:plasma membrane"/>
    <property type="evidence" value="ECO:0007669"/>
    <property type="project" value="InterPro"/>
</dbReference>
<dbReference type="InterPro" id="IPR019319">
    <property type="entry name" value="Plg-R(KT)"/>
</dbReference>
<dbReference type="WBParaSite" id="OFLC_0001495201-mRNA-1">
    <property type="protein sequence ID" value="OFLC_0001495201-mRNA-1"/>
    <property type="gene ID" value="OFLC_0001495201"/>
</dbReference>
<dbReference type="Pfam" id="PF10166">
    <property type="entry name" value="DUF2368"/>
    <property type="match status" value="1"/>
</dbReference>
<reference evidence="3" key="1">
    <citation type="submission" date="2016-06" db="UniProtKB">
        <authorList>
            <consortium name="WormBaseParasite"/>
        </authorList>
    </citation>
    <scope>IDENTIFICATION</scope>
</reference>
<protein>
    <submittedName>
        <fullName evidence="3">PrgI family protein</fullName>
    </submittedName>
</protein>
<accession>A0A183I5C9</accession>
<evidence type="ECO:0000313" key="1">
    <source>
        <dbReference type="EMBL" id="VDP19681.1"/>
    </source>
</evidence>
<proteinExistence type="predicted"/>
<dbReference type="EMBL" id="UZAJ01041385">
    <property type="protein sequence ID" value="VDP19681.1"/>
    <property type="molecule type" value="Genomic_DNA"/>
</dbReference>
<gene>
    <name evidence="1" type="ORF">OFLC_LOCUS14941</name>
</gene>
<dbReference type="Proteomes" id="UP000267606">
    <property type="component" value="Unassembled WGS sequence"/>
</dbReference>
<keyword evidence="2" id="KW-1185">Reference proteome</keyword>
<dbReference type="AlphaFoldDB" id="A0A183I5C9"/>
<dbReference type="STRING" id="387005.A0A183I5C9"/>